<reference evidence="2" key="4">
    <citation type="submission" date="2025-09" db="UniProtKB">
        <authorList>
            <consortium name="Ensembl"/>
        </authorList>
    </citation>
    <scope>IDENTIFICATION</scope>
</reference>
<feature type="domain" description="Matrix-remodeling-associated protein 7 helical" evidence="1">
    <location>
        <begin position="6"/>
        <end position="31"/>
    </location>
</feature>
<dbReference type="Ensembl" id="ENSPSIT00000000741.1">
    <property type="protein sequence ID" value="ENSPSIP00000000741.1"/>
    <property type="gene ID" value="ENSPSIG00000000741.1"/>
</dbReference>
<protein>
    <recommendedName>
        <fullName evidence="1">Matrix-remodeling-associated protein 7 helical domain-containing protein</fullName>
    </recommendedName>
</protein>
<dbReference type="GeneTree" id="ENSGT01050000246459"/>
<sequence>EQISFKYSPGKLRGSQYKTMMTKEELEEEQR</sequence>
<proteinExistence type="predicted"/>
<evidence type="ECO:0000313" key="2">
    <source>
        <dbReference type="Ensembl" id="ENSPSIP00000000741.1"/>
    </source>
</evidence>
<dbReference type="HOGENOM" id="CLU_3401116_0_0_1"/>
<name>K7EY81_PELSI</name>
<dbReference type="EMBL" id="AGCU01174299">
    <property type="status" value="NOT_ANNOTATED_CDS"/>
    <property type="molecule type" value="Genomic_DNA"/>
</dbReference>
<organism evidence="2 3">
    <name type="scientific">Pelodiscus sinensis</name>
    <name type="common">Chinese softshell turtle</name>
    <name type="synonym">Trionyx sinensis</name>
    <dbReference type="NCBI Taxonomy" id="13735"/>
    <lineage>
        <taxon>Eukaryota</taxon>
        <taxon>Metazoa</taxon>
        <taxon>Chordata</taxon>
        <taxon>Craniata</taxon>
        <taxon>Vertebrata</taxon>
        <taxon>Euteleostomi</taxon>
        <taxon>Archelosauria</taxon>
        <taxon>Testudinata</taxon>
        <taxon>Testudines</taxon>
        <taxon>Cryptodira</taxon>
        <taxon>Trionychia</taxon>
        <taxon>Trionychidae</taxon>
        <taxon>Pelodiscus</taxon>
    </lineage>
</organism>
<accession>K7EY81</accession>
<reference evidence="3" key="2">
    <citation type="journal article" date="2013" name="Nat. Genet.">
        <title>The draft genomes of soft-shell turtle and green sea turtle yield insights into the development and evolution of the turtle-specific body plan.</title>
        <authorList>
            <person name="Wang Z."/>
            <person name="Pascual-Anaya J."/>
            <person name="Zadissa A."/>
            <person name="Li W."/>
            <person name="Niimura Y."/>
            <person name="Huang Z."/>
            <person name="Li C."/>
            <person name="White S."/>
            <person name="Xiong Z."/>
            <person name="Fang D."/>
            <person name="Wang B."/>
            <person name="Ming Y."/>
            <person name="Chen Y."/>
            <person name="Zheng Y."/>
            <person name="Kuraku S."/>
            <person name="Pignatelli M."/>
            <person name="Herrero J."/>
            <person name="Beal K."/>
            <person name="Nozawa M."/>
            <person name="Li Q."/>
            <person name="Wang J."/>
            <person name="Zhang H."/>
            <person name="Yu L."/>
            <person name="Shigenobu S."/>
            <person name="Wang J."/>
            <person name="Liu J."/>
            <person name="Flicek P."/>
            <person name="Searle S."/>
            <person name="Wang J."/>
            <person name="Kuratani S."/>
            <person name="Yin Y."/>
            <person name="Aken B."/>
            <person name="Zhang G."/>
            <person name="Irie N."/>
        </authorList>
    </citation>
    <scope>NUCLEOTIDE SEQUENCE [LARGE SCALE GENOMIC DNA]</scope>
    <source>
        <strain evidence="3">Daiwa-1</strain>
    </source>
</reference>
<evidence type="ECO:0000313" key="3">
    <source>
        <dbReference type="Proteomes" id="UP000007267"/>
    </source>
</evidence>
<dbReference type="STRING" id="13735.ENSPSIP00000000741"/>
<dbReference type="Proteomes" id="UP000007267">
    <property type="component" value="Unassembled WGS sequence"/>
</dbReference>
<dbReference type="eggNOG" id="ENOG502SAE0">
    <property type="taxonomic scope" value="Eukaryota"/>
</dbReference>
<reference evidence="3" key="1">
    <citation type="submission" date="2011-10" db="EMBL/GenBank/DDBJ databases">
        <authorList>
            <consortium name="Soft-shell Turtle Genome Consortium"/>
        </authorList>
    </citation>
    <scope>NUCLEOTIDE SEQUENCE [LARGE SCALE GENOMIC DNA]</scope>
    <source>
        <strain evidence="3">Daiwa-1</strain>
    </source>
</reference>
<evidence type="ECO:0000259" key="1">
    <source>
        <dbReference type="Pfam" id="PF25473"/>
    </source>
</evidence>
<reference evidence="2" key="3">
    <citation type="submission" date="2025-08" db="UniProtKB">
        <authorList>
            <consortium name="Ensembl"/>
        </authorList>
    </citation>
    <scope>IDENTIFICATION</scope>
</reference>
<dbReference type="AlphaFoldDB" id="K7EY81"/>
<keyword evidence="3" id="KW-1185">Reference proteome</keyword>
<dbReference type="Pfam" id="PF25473">
    <property type="entry name" value="MXRA7_helical"/>
    <property type="match status" value="1"/>
</dbReference>
<dbReference type="InterPro" id="IPR057534">
    <property type="entry name" value="MXRA7_helical"/>
</dbReference>